<feature type="compositionally biased region" description="Low complexity" evidence="9">
    <location>
        <begin position="265"/>
        <end position="276"/>
    </location>
</feature>
<evidence type="ECO:0000259" key="10">
    <source>
        <dbReference type="PROSITE" id="PS50011"/>
    </source>
</evidence>
<feature type="region of interest" description="Disordered" evidence="9">
    <location>
        <begin position="254"/>
        <end position="338"/>
    </location>
</feature>
<keyword evidence="2" id="KW-0723">Serine/threonine-protein kinase</keyword>
<evidence type="ECO:0000256" key="6">
    <source>
        <dbReference type="ARBA" id="ARBA00022840"/>
    </source>
</evidence>
<dbReference type="GO" id="GO:0005524">
    <property type="term" value="F:ATP binding"/>
    <property type="evidence" value="ECO:0007669"/>
    <property type="project" value="UniProtKB-KW"/>
</dbReference>
<dbReference type="GO" id="GO:0035556">
    <property type="term" value="P:intracellular signal transduction"/>
    <property type="evidence" value="ECO:0007669"/>
    <property type="project" value="TreeGrafter"/>
</dbReference>
<dbReference type="InterPro" id="IPR011009">
    <property type="entry name" value="Kinase-like_dom_sf"/>
</dbReference>
<evidence type="ECO:0000256" key="3">
    <source>
        <dbReference type="ARBA" id="ARBA00022679"/>
    </source>
</evidence>
<dbReference type="PANTHER" id="PTHR24346">
    <property type="entry name" value="MAP/MICROTUBULE AFFINITY-REGULATING KINASE"/>
    <property type="match status" value="1"/>
</dbReference>
<feature type="domain" description="Protein kinase" evidence="10">
    <location>
        <begin position="1"/>
        <end position="190"/>
    </location>
</feature>
<reference evidence="11 12" key="1">
    <citation type="submission" date="2019-04" db="EMBL/GenBank/DDBJ databases">
        <title>The sequence and de novo assembly of Takifugu bimaculatus genome using PacBio and Hi-C technologies.</title>
        <authorList>
            <person name="Xu P."/>
            <person name="Liu B."/>
            <person name="Zhou Z."/>
        </authorList>
    </citation>
    <scope>NUCLEOTIDE SEQUENCE [LARGE SCALE GENOMIC DNA]</scope>
    <source>
        <strain evidence="11">TB-2018</strain>
        <tissue evidence="11">Muscle</tissue>
    </source>
</reference>
<sequence length="338" mass="36689">MFDYIMKHEEGLNEDLAKKYFAQIVHAISYCHRLHVVHRDLKPENVVFFEKQGLVKLTDFGFSNKFQPGKKLTTSCGSLAYSAPEILLGDEYDAPAVDIWSLGVILFMLVCGQPPFQEANDSETLTMIMDCKYTVPARVSGSCKEALETNKYNHITATYYLLAERILREKQEKEVQNRSSSPSNIKAQFRQSWPTRVDMHQDIEGSLAASSISHAGGPQSPARSAENLLNGHRPKGLMELGRREESVTDAAPMVLGDSCAGSGSGTTRGPTPSTSGWTQAENLPVQGGGGRGGGGRAGPVSSPEPGDPAPEAPLHHQPPHLQEERPGAQPDIRGGGRV</sequence>
<feature type="region of interest" description="Disordered" evidence="9">
    <location>
        <begin position="210"/>
        <end position="233"/>
    </location>
</feature>
<accession>A0A4Z2CFF1</accession>
<protein>
    <recommendedName>
        <fullName evidence="1">non-specific serine/threonine protein kinase</fullName>
        <ecNumber evidence="1">2.7.11.1</ecNumber>
    </recommendedName>
</protein>
<evidence type="ECO:0000256" key="8">
    <source>
        <dbReference type="ARBA" id="ARBA00048679"/>
    </source>
</evidence>
<dbReference type="GO" id="GO:0005737">
    <property type="term" value="C:cytoplasm"/>
    <property type="evidence" value="ECO:0007669"/>
    <property type="project" value="TreeGrafter"/>
</dbReference>
<dbReference type="EMBL" id="SWLE01000002">
    <property type="protein sequence ID" value="TNN02875.1"/>
    <property type="molecule type" value="Genomic_DNA"/>
</dbReference>
<evidence type="ECO:0000313" key="12">
    <source>
        <dbReference type="Proteomes" id="UP000516260"/>
    </source>
</evidence>
<organism evidence="11 12">
    <name type="scientific">Takifugu bimaculatus</name>
    <dbReference type="NCBI Taxonomy" id="433685"/>
    <lineage>
        <taxon>Eukaryota</taxon>
        <taxon>Metazoa</taxon>
        <taxon>Chordata</taxon>
        <taxon>Craniata</taxon>
        <taxon>Vertebrata</taxon>
        <taxon>Euteleostomi</taxon>
        <taxon>Actinopterygii</taxon>
        <taxon>Neopterygii</taxon>
        <taxon>Teleostei</taxon>
        <taxon>Neoteleostei</taxon>
        <taxon>Acanthomorphata</taxon>
        <taxon>Eupercaria</taxon>
        <taxon>Tetraodontiformes</taxon>
        <taxon>Tetradontoidea</taxon>
        <taxon>Tetraodontidae</taxon>
        <taxon>Takifugu</taxon>
    </lineage>
</organism>
<dbReference type="Gene3D" id="1.10.510.10">
    <property type="entry name" value="Transferase(Phosphotransferase) domain 1"/>
    <property type="match status" value="1"/>
</dbReference>
<proteinExistence type="predicted"/>
<dbReference type="SUPFAM" id="SSF56112">
    <property type="entry name" value="Protein kinase-like (PK-like)"/>
    <property type="match status" value="1"/>
</dbReference>
<comment type="caution">
    <text evidence="11">The sequence shown here is derived from an EMBL/GenBank/DDBJ whole genome shotgun (WGS) entry which is preliminary data.</text>
</comment>
<evidence type="ECO:0000256" key="7">
    <source>
        <dbReference type="ARBA" id="ARBA00047899"/>
    </source>
</evidence>
<dbReference type="Pfam" id="PF00069">
    <property type="entry name" value="Pkinase"/>
    <property type="match status" value="1"/>
</dbReference>
<keyword evidence="6" id="KW-0067">ATP-binding</keyword>
<evidence type="ECO:0000256" key="5">
    <source>
        <dbReference type="ARBA" id="ARBA00022777"/>
    </source>
</evidence>
<dbReference type="EC" id="2.7.11.1" evidence="1"/>
<evidence type="ECO:0000256" key="2">
    <source>
        <dbReference type="ARBA" id="ARBA00022527"/>
    </source>
</evidence>
<comment type="catalytic activity">
    <reaction evidence="8">
        <text>L-seryl-[protein] + ATP = O-phospho-L-seryl-[protein] + ADP + H(+)</text>
        <dbReference type="Rhea" id="RHEA:17989"/>
        <dbReference type="Rhea" id="RHEA-COMP:9863"/>
        <dbReference type="Rhea" id="RHEA-COMP:11604"/>
        <dbReference type="ChEBI" id="CHEBI:15378"/>
        <dbReference type="ChEBI" id="CHEBI:29999"/>
        <dbReference type="ChEBI" id="CHEBI:30616"/>
        <dbReference type="ChEBI" id="CHEBI:83421"/>
        <dbReference type="ChEBI" id="CHEBI:456216"/>
        <dbReference type="EC" id="2.7.11.1"/>
    </reaction>
</comment>
<evidence type="ECO:0000256" key="9">
    <source>
        <dbReference type="SAM" id="MobiDB-lite"/>
    </source>
</evidence>
<dbReference type="AlphaFoldDB" id="A0A4Z2CFF1"/>
<evidence type="ECO:0000313" key="11">
    <source>
        <dbReference type="EMBL" id="TNN02875.1"/>
    </source>
</evidence>
<dbReference type="PROSITE" id="PS50011">
    <property type="entry name" value="PROTEIN_KINASE_DOM"/>
    <property type="match status" value="1"/>
</dbReference>
<dbReference type="PANTHER" id="PTHR24346:SF90">
    <property type="entry name" value="SNF RELATED KINASE"/>
    <property type="match status" value="1"/>
</dbReference>
<gene>
    <name evidence="11" type="ORF">fugu_010362</name>
</gene>
<dbReference type="SMART" id="SM00220">
    <property type="entry name" value="S_TKc"/>
    <property type="match status" value="1"/>
</dbReference>
<evidence type="ECO:0000256" key="4">
    <source>
        <dbReference type="ARBA" id="ARBA00022741"/>
    </source>
</evidence>
<dbReference type="PROSITE" id="PS00108">
    <property type="entry name" value="PROTEIN_KINASE_ST"/>
    <property type="match status" value="1"/>
</dbReference>
<name>A0A4Z2CFF1_9TELE</name>
<evidence type="ECO:0000256" key="1">
    <source>
        <dbReference type="ARBA" id="ARBA00012513"/>
    </source>
</evidence>
<keyword evidence="5" id="KW-0418">Kinase</keyword>
<keyword evidence="3" id="KW-0808">Transferase</keyword>
<keyword evidence="4" id="KW-0547">Nucleotide-binding</keyword>
<dbReference type="GO" id="GO:0004674">
    <property type="term" value="F:protein serine/threonine kinase activity"/>
    <property type="evidence" value="ECO:0007669"/>
    <property type="project" value="UniProtKB-KW"/>
</dbReference>
<comment type="catalytic activity">
    <reaction evidence="7">
        <text>L-threonyl-[protein] + ATP = O-phospho-L-threonyl-[protein] + ADP + H(+)</text>
        <dbReference type="Rhea" id="RHEA:46608"/>
        <dbReference type="Rhea" id="RHEA-COMP:11060"/>
        <dbReference type="Rhea" id="RHEA-COMP:11605"/>
        <dbReference type="ChEBI" id="CHEBI:15378"/>
        <dbReference type="ChEBI" id="CHEBI:30013"/>
        <dbReference type="ChEBI" id="CHEBI:30616"/>
        <dbReference type="ChEBI" id="CHEBI:61977"/>
        <dbReference type="ChEBI" id="CHEBI:456216"/>
        <dbReference type="EC" id="2.7.11.1"/>
    </reaction>
</comment>
<dbReference type="InterPro" id="IPR000719">
    <property type="entry name" value="Prot_kinase_dom"/>
</dbReference>
<dbReference type="Proteomes" id="UP000516260">
    <property type="component" value="Chromosome 10"/>
</dbReference>
<keyword evidence="12" id="KW-1185">Reference proteome</keyword>
<feature type="compositionally biased region" description="Gly residues" evidence="9">
    <location>
        <begin position="286"/>
        <end position="297"/>
    </location>
</feature>
<dbReference type="InterPro" id="IPR008271">
    <property type="entry name" value="Ser/Thr_kinase_AS"/>
</dbReference>